<dbReference type="PROSITE" id="PS00681">
    <property type="entry name" value="CHAPERONINS_CPN10"/>
    <property type="match status" value="1"/>
</dbReference>
<evidence type="ECO:0000256" key="3">
    <source>
        <dbReference type="HAMAP-Rule" id="MF_00580"/>
    </source>
</evidence>
<evidence type="ECO:0000313" key="6">
    <source>
        <dbReference type="Proteomes" id="UP000319335"/>
    </source>
</evidence>
<dbReference type="GO" id="GO:0005524">
    <property type="term" value="F:ATP binding"/>
    <property type="evidence" value="ECO:0007669"/>
    <property type="project" value="InterPro"/>
</dbReference>
<comment type="similarity">
    <text evidence="1 3 4">Belongs to the GroES chaperonin family.</text>
</comment>
<keyword evidence="2 3" id="KW-0143">Chaperone</keyword>
<dbReference type="InterPro" id="IPR018369">
    <property type="entry name" value="Chaprnonin_Cpn10_CS"/>
</dbReference>
<dbReference type="GO" id="GO:0046872">
    <property type="term" value="F:metal ion binding"/>
    <property type="evidence" value="ECO:0007669"/>
    <property type="project" value="TreeGrafter"/>
</dbReference>
<dbReference type="SMART" id="SM00883">
    <property type="entry name" value="Cpn10"/>
    <property type="match status" value="1"/>
</dbReference>
<keyword evidence="3" id="KW-0963">Cytoplasm</keyword>
<accession>A0A7Z8KQI9</accession>
<dbReference type="HAMAP" id="MF_00580">
    <property type="entry name" value="CH10"/>
    <property type="match status" value="1"/>
</dbReference>
<comment type="subcellular location">
    <subcellularLocation>
        <location evidence="3">Cytoplasm</location>
    </subcellularLocation>
</comment>
<proteinExistence type="inferred from homology"/>
<dbReference type="PANTHER" id="PTHR10772">
    <property type="entry name" value="10 KDA HEAT SHOCK PROTEIN"/>
    <property type="match status" value="1"/>
</dbReference>
<dbReference type="Gene3D" id="2.30.33.40">
    <property type="entry name" value="GroES chaperonin"/>
    <property type="match status" value="1"/>
</dbReference>
<dbReference type="PANTHER" id="PTHR10772:SF63">
    <property type="entry name" value="20 KDA CHAPERONIN, CHLOROPLASTIC"/>
    <property type="match status" value="1"/>
</dbReference>
<evidence type="ECO:0000256" key="1">
    <source>
        <dbReference type="ARBA" id="ARBA00006975"/>
    </source>
</evidence>
<dbReference type="FunFam" id="2.30.33.40:FF:000001">
    <property type="entry name" value="10 kDa chaperonin"/>
    <property type="match status" value="1"/>
</dbReference>
<dbReference type="AlphaFoldDB" id="A0A7Z8KQI9"/>
<dbReference type="OrthoDB" id="146036at2157"/>
<dbReference type="RefSeq" id="WP_154809275.1">
    <property type="nucleotide sequence ID" value="NZ_VIAQ01000012.1"/>
</dbReference>
<dbReference type="GO" id="GO:0051082">
    <property type="term" value="F:unfolded protein binding"/>
    <property type="evidence" value="ECO:0007669"/>
    <property type="project" value="TreeGrafter"/>
</dbReference>
<dbReference type="InterPro" id="IPR020818">
    <property type="entry name" value="Chaperonin_GroES"/>
</dbReference>
<dbReference type="EMBL" id="VIAQ01000012">
    <property type="protein sequence ID" value="TQD26237.1"/>
    <property type="molecule type" value="Genomic_DNA"/>
</dbReference>
<reference evidence="5 6" key="1">
    <citation type="submission" date="2019-06" db="EMBL/GenBank/DDBJ databases">
        <title>Draft genome sequence of Methanolobus vulcani B1d.</title>
        <authorList>
            <person name="Creighbaum A.J."/>
            <person name="Ticak T."/>
            <person name="Hariraju D."/>
            <person name="Arivett B.A."/>
            <person name="Ferguson D.J.Jr."/>
        </authorList>
    </citation>
    <scope>NUCLEOTIDE SEQUENCE [LARGE SCALE GENOMIC DNA]</scope>
    <source>
        <strain evidence="5 6">B1d</strain>
    </source>
</reference>
<dbReference type="NCBIfam" id="NF001539">
    <property type="entry name" value="PRK00364.3-5"/>
    <property type="match status" value="1"/>
</dbReference>
<dbReference type="Proteomes" id="UP000319335">
    <property type="component" value="Unassembled WGS sequence"/>
</dbReference>
<protein>
    <recommendedName>
        <fullName evidence="3">Co-chaperonin GroES</fullName>
    </recommendedName>
    <alternativeName>
        <fullName evidence="3">10 kDa chaperonin</fullName>
    </alternativeName>
    <alternativeName>
        <fullName evidence="3">Chaperonin-10</fullName>
        <shortName evidence="3">Cpn10</shortName>
    </alternativeName>
</protein>
<gene>
    <name evidence="3" type="primary">groES</name>
    <name evidence="3" type="synonym">groS</name>
    <name evidence="5" type="ORF">FKV42_05655</name>
</gene>
<dbReference type="InterPro" id="IPR011032">
    <property type="entry name" value="GroES-like_sf"/>
</dbReference>
<organism evidence="5 6">
    <name type="scientific">Methanolobus vulcani</name>
    <dbReference type="NCBI Taxonomy" id="38026"/>
    <lineage>
        <taxon>Archaea</taxon>
        <taxon>Methanobacteriati</taxon>
        <taxon>Methanobacteriota</taxon>
        <taxon>Stenosarchaea group</taxon>
        <taxon>Methanomicrobia</taxon>
        <taxon>Methanosarcinales</taxon>
        <taxon>Methanosarcinaceae</taxon>
        <taxon>Methanolobus</taxon>
    </lineage>
</organism>
<dbReference type="GO" id="GO:0044183">
    <property type="term" value="F:protein folding chaperone"/>
    <property type="evidence" value="ECO:0007669"/>
    <property type="project" value="InterPro"/>
</dbReference>
<name>A0A7Z8KQI9_9EURY</name>
<dbReference type="InterPro" id="IPR037124">
    <property type="entry name" value="Chaperonin_GroES_sf"/>
</dbReference>
<keyword evidence="6" id="KW-1185">Reference proteome</keyword>
<evidence type="ECO:0000256" key="2">
    <source>
        <dbReference type="ARBA" id="ARBA00023186"/>
    </source>
</evidence>
<evidence type="ECO:0000256" key="4">
    <source>
        <dbReference type="RuleBase" id="RU003479"/>
    </source>
</evidence>
<dbReference type="GO" id="GO:0051087">
    <property type="term" value="F:protein-folding chaperone binding"/>
    <property type="evidence" value="ECO:0007669"/>
    <property type="project" value="TreeGrafter"/>
</dbReference>
<dbReference type="CDD" id="cd00320">
    <property type="entry name" value="cpn10"/>
    <property type="match status" value="1"/>
</dbReference>
<dbReference type="SUPFAM" id="SSF50129">
    <property type="entry name" value="GroES-like"/>
    <property type="match status" value="1"/>
</dbReference>
<comment type="subunit">
    <text evidence="3">Heptamer of 7 subunits arranged in a ring. Interacts with the chaperonin GroEL.</text>
</comment>
<comment type="function">
    <text evidence="3">Together with the chaperonin GroEL, plays an essential role in assisting protein folding. The GroEL-GroES system forms a nano-cage that allows encapsulation of the non-native substrate proteins and provides a physical environment optimized to promote and accelerate protein folding. GroES binds to the apical surface of the GroEL ring, thereby capping the opening of the GroEL channel.</text>
</comment>
<dbReference type="PRINTS" id="PR00297">
    <property type="entry name" value="CHAPERONIN10"/>
</dbReference>
<sequence>MIIRPIGERVLIKSVKKAEVTESGIYIPDSAQEEKKEGIIVAVGTYEDGKELPLKAGEHVIYGGYKSDEIDIDGELHMFIDFKDVLAVVEE</sequence>
<comment type="caution">
    <text evidence="5">The sequence shown here is derived from an EMBL/GenBank/DDBJ whole genome shotgun (WGS) entry which is preliminary data.</text>
</comment>
<dbReference type="GO" id="GO:0005737">
    <property type="term" value="C:cytoplasm"/>
    <property type="evidence" value="ECO:0007669"/>
    <property type="project" value="UniProtKB-SubCell"/>
</dbReference>
<dbReference type="Pfam" id="PF00166">
    <property type="entry name" value="Cpn10"/>
    <property type="match status" value="1"/>
</dbReference>
<evidence type="ECO:0000313" key="5">
    <source>
        <dbReference type="EMBL" id="TQD26237.1"/>
    </source>
</evidence>